<dbReference type="Proteomes" id="UP000199513">
    <property type="component" value="Unassembled WGS sequence"/>
</dbReference>
<sequence length="390" mass="44439">NSKQIPNKFNFWLILVLFFALLGCDKMEKVSPLPTENAKKHTARVEEKPFLLRYENLHPQVKESFVYYDAENGFLYFSDYLIFDKIRAELMNKDSETLAKWESQFEGFVSLQSIYAQAMERQKLEIEKAKLALETKPLISSYSQEQFYADFVKQHKERFIFLEDGFFKMNIAFEEVGSLVSKDGLVKIGGDIFQFTKEAIKILKGGDVTKIDELKKANRDTGVITIKIILSKTNIFMSGRTESSSCQNSSITLPCCYVANSGYFNSCFEELSYQAPVYDYSIIVGTQCFLGICTPLYYISGYQDKTRLSGNCWAIARHIILGAVPFALDFTGITATYNLGAGNISFTDYLPNVASFSAVVYDDTVTNVTGFSRVYCRDAYSGDRDHYYYF</sequence>
<dbReference type="RefSeq" id="WP_177217525.1">
    <property type="nucleotide sequence ID" value="NZ_FONY01000109.1"/>
</dbReference>
<feature type="non-terminal residue" evidence="1">
    <location>
        <position position="1"/>
    </location>
</feature>
<dbReference type="AlphaFoldDB" id="A0A1I2KC76"/>
<dbReference type="STRING" id="1003.SAMN04488541_11093"/>
<gene>
    <name evidence="1" type="ORF">SAMN04488541_11093</name>
</gene>
<accession>A0A1I2KC76</accession>
<protein>
    <submittedName>
        <fullName evidence="1">Uncharacterized protein</fullName>
    </submittedName>
</protein>
<name>A0A1I2KC76_9BACT</name>
<proteinExistence type="predicted"/>
<organism evidence="1 2">
    <name type="scientific">Thermoflexibacter ruber</name>
    <dbReference type="NCBI Taxonomy" id="1003"/>
    <lineage>
        <taxon>Bacteria</taxon>
        <taxon>Pseudomonadati</taxon>
        <taxon>Bacteroidota</taxon>
        <taxon>Cytophagia</taxon>
        <taxon>Cytophagales</taxon>
        <taxon>Thermoflexibacteraceae</taxon>
        <taxon>Thermoflexibacter</taxon>
    </lineage>
</organism>
<evidence type="ECO:0000313" key="1">
    <source>
        <dbReference type="EMBL" id="SFF64584.1"/>
    </source>
</evidence>
<keyword evidence="2" id="KW-1185">Reference proteome</keyword>
<reference evidence="1 2" key="1">
    <citation type="submission" date="2016-10" db="EMBL/GenBank/DDBJ databases">
        <authorList>
            <person name="de Groot N.N."/>
        </authorList>
    </citation>
    <scope>NUCLEOTIDE SEQUENCE [LARGE SCALE GENOMIC DNA]</scope>
    <source>
        <strain>GEY</strain>
        <strain evidence="2">DSM 9560</strain>
    </source>
</reference>
<dbReference type="EMBL" id="FONY01000109">
    <property type="protein sequence ID" value="SFF64584.1"/>
    <property type="molecule type" value="Genomic_DNA"/>
</dbReference>
<evidence type="ECO:0000313" key="2">
    <source>
        <dbReference type="Proteomes" id="UP000199513"/>
    </source>
</evidence>